<keyword evidence="2" id="KW-0058">Aromatic hydrocarbons catabolism</keyword>
<sequence length="164" mass="19280">MGKQVAFEVTKELEAFIIQEAKYADEGQYQAWYELWAEDAVYWVPRKDGDDPAKKASHLYDNYSRLTTRVKQLNTGNRFSQVPISGMRRVISNYEFFNDNDDKFRVEANFYLPEYSIQSVHSFRIWSGRYTYILSRKGDSFQIHLKKVNLVNGLEPIPTLSFLI</sequence>
<dbReference type="Gene3D" id="3.10.450.50">
    <property type="match status" value="1"/>
</dbReference>
<proteinExistence type="inferred from homology"/>
<dbReference type="InterPro" id="IPR032710">
    <property type="entry name" value="NTF2-like_dom_sf"/>
</dbReference>
<evidence type="ECO:0000256" key="1">
    <source>
        <dbReference type="ARBA" id="ARBA00009570"/>
    </source>
</evidence>
<dbReference type="EMBL" id="ASHL01000009">
    <property type="protein sequence ID" value="EPD12507.1"/>
    <property type="molecule type" value="Genomic_DNA"/>
</dbReference>
<name>A0AB33YZZ1_9GAMM</name>
<dbReference type="AlphaFoldDB" id="A0AB33YZZ1"/>
<evidence type="ECO:0000313" key="5">
    <source>
        <dbReference type="EMBL" id="EPD12507.1"/>
    </source>
</evidence>
<dbReference type="InterPro" id="IPR000391">
    <property type="entry name" value="Rng_hydr_dOase-bsu"/>
</dbReference>
<dbReference type="PANTHER" id="PTHR41534:SF1">
    <property type="entry name" value="BLR3401 PROTEIN"/>
    <property type="match status" value="1"/>
</dbReference>
<comment type="caution">
    <text evidence="5">The sequence shown here is derived from an EMBL/GenBank/DDBJ whole genome shotgun (WGS) entry which is preliminary data.</text>
</comment>
<dbReference type="GO" id="GO:0019380">
    <property type="term" value="P:3-phenylpropionate catabolic process"/>
    <property type="evidence" value="ECO:0007669"/>
    <property type="project" value="TreeGrafter"/>
</dbReference>
<dbReference type="SUPFAM" id="SSF54427">
    <property type="entry name" value="NTF2-like"/>
    <property type="match status" value="1"/>
</dbReference>
<reference evidence="5 6" key="1">
    <citation type="journal article" date="2013" name="Genome Announc.">
        <title>Genome Sequence of the Pyrene- and Fluoranthene-Degrading Bacterium Cycloclasticus sp. Strain PY97M.</title>
        <authorList>
            <person name="Cui Z."/>
            <person name="Xu G."/>
            <person name="Li Q."/>
            <person name="Gao W."/>
            <person name="Zheng L."/>
        </authorList>
    </citation>
    <scope>NUCLEOTIDE SEQUENCE [LARGE SCALE GENOMIC DNA]</scope>
    <source>
        <strain evidence="5 6">PY97M</strain>
    </source>
</reference>
<accession>A0AB33YZZ1</accession>
<evidence type="ECO:0000313" key="6">
    <source>
        <dbReference type="Proteomes" id="UP000015462"/>
    </source>
</evidence>
<keyword evidence="4" id="KW-0560">Oxidoreductase</keyword>
<evidence type="ECO:0000256" key="4">
    <source>
        <dbReference type="ARBA" id="ARBA00023002"/>
    </source>
</evidence>
<gene>
    <name evidence="5" type="ORF">L196_09424</name>
</gene>
<evidence type="ECO:0000256" key="2">
    <source>
        <dbReference type="ARBA" id="ARBA00022797"/>
    </source>
</evidence>
<protein>
    <submittedName>
        <fullName evidence="5">Aromatic-ring-hydroxylating dioxygenase subunit beta</fullName>
    </submittedName>
</protein>
<keyword evidence="3 5" id="KW-0223">Dioxygenase</keyword>
<organism evidence="5 6">
    <name type="scientific">Cycloclasticus pugetii</name>
    <dbReference type="NCBI Taxonomy" id="34068"/>
    <lineage>
        <taxon>Bacteria</taxon>
        <taxon>Pseudomonadati</taxon>
        <taxon>Pseudomonadota</taxon>
        <taxon>Gammaproteobacteria</taxon>
        <taxon>Thiotrichales</taxon>
        <taxon>Piscirickettsiaceae</taxon>
        <taxon>Cycloclasticus</taxon>
    </lineage>
</organism>
<dbReference type="PANTHER" id="PTHR41534">
    <property type="entry name" value="BLR3401 PROTEIN"/>
    <property type="match status" value="1"/>
</dbReference>
<keyword evidence="6" id="KW-1185">Reference proteome</keyword>
<dbReference type="GO" id="GO:0051213">
    <property type="term" value="F:dioxygenase activity"/>
    <property type="evidence" value="ECO:0007669"/>
    <property type="project" value="UniProtKB-KW"/>
</dbReference>
<dbReference type="Pfam" id="PF00866">
    <property type="entry name" value="Ring_hydroxyl_B"/>
    <property type="match status" value="1"/>
</dbReference>
<evidence type="ECO:0000256" key="3">
    <source>
        <dbReference type="ARBA" id="ARBA00022964"/>
    </source>
</evidence>
<comment type="similarity">
    <text evidence="1">Belongs to the bacterial ring-hydroxylating dioxygenase beta subunit family.</text>
</comment>
<dbReference type="Proteomes" id="UP000015462">
    <property type="component" value="Unassembled WGS sequence"/>
</dbReference>